<dbReference type="PANTHER" id="PTHR23282">
    <property type="entry name" value="APICAL ENDOSOMAL GLYCOPROTEIN PRECURSOR"/>
    <property type="match status" value="1"/>
</dbReference>
<dbReference type="InterPro" id="IPR000998">
    <property type="entry name" value="MAM_dom"/>
</dbReference>
<dbReference type="Proteomes" id="UP000694844">
    <property type="component" value="Chromosome 5"/>
</dbReference>
<feature type="compositionally biased region" description="Polar residues" evidence="1">
    <location>
        <begin position="301"/>
        <end position="313"/>
    </location>
</feature>
<proteinExistence type="predicted"/>
<dbReference type="RefSeq" id="XP_022340167.1">
    <property type="nucleotide sequence ID" value="XM_022484459.1"/>
</dbReference>
<dbReference type="Gene3D" id="2.60.120.200">
    <property type="match status" value="1"/>
</dbReference>
<dbReference type="SUPFAM" id="SSF49899">
    <property type="entry name" value="Concanavalin A-like lectins/glucanases"/>
    <property type="match status" value="1"/>
</dbReference>
<keyword evidence="2" id="KW-1133">Transmembrane helix</keyword>
<dbReference type="PROSITE" id="PS50060">
    <property type="entry name" value="MAM_2"/>
    <property type="match status" value="1"/>
</dbReference>
<dbReference type="PANTHER" id="PTHR23282:SF101">
    <property type="entry name" value="MAM DOMAIN-CONTAINING PROTEIN"/>
    <property type="match status" value="1"/>
</dbReference>
<dbReference type="AlphaFoldDB" id="A0A8B8EHP7"/>
<evidence type="ECO:0000313" key="4">
    <source>
        <dbReference type="Proteomes" id="UP000694844"/>
    </source>
</evidence>
<dbReference type="Pfam" id="PF00629">
    <property type="entry name" value="MAM"/>
    <property type="match status" value="1"/>
</dbReference>
<evidence type="ECO:0000259" key="3">
    <source>
        <dbReference type="PROSITE" id="PS50060"/>
    </source>
</evidence>
<reference evidence="5" key="1">
    <citation type="submission" date="2025-08" db="UniProtKB">
        <authorList>
            <consortium name="RefSeq"/>
        </authorList>
    </citation>
    <scope>IDENTIFICATION</scope>
    <source>
        <tissue evidence="5">Whole sample</tissue>
    </source>
</reference>
<gene>
    <name evidence="5" type="primary">LOC111134909</name>
</gene>
<sequence>MCKCIHISVLLNMADWKPSVLCVLFAMNSLQEVKTVSCNFELGNVCDWKNENFNVTQYQSPLENSGPKRAFEGDFYIYSDSFNFGEATLELTNLETDVNCLFFAYHMWGSQMGSLKVEVKDEGQWKPVGQYTDYRSNEWHCSGIFLSNPKVRMHVFEGSGPYSIVGIDDVLLFRTTAAACRTYNCTHTPEETQSVTTTTDPSTVLPGILTTEATGSDFIRENLPLLAGIPGGLVVVVFVIGLVIVFCRRNKDNDKGDDMPDQMIPNPNMPRDRYRSFPHSPPQQSEEVYDFIAEPPHGPLKNNNQDFRKTSPQPAEDATDGYLNPCSVSDQGVDSYLTPLSLQDRDQGKGADTYTILPAITLPIDKVMPDSEDYLMPRELNTPNRPGKKISISDQGDVVYHDVRQYTEYTNGELESRPYLSLSTIGRLK</sequence>
<dbReference type="OrthoDB" id="6157829at2759"/>
<evidence type="ECO:0000256" key="2">
    <source>
        <dbReference type="SAM" id="Phobius"/>
    </source>
</evidence>
<feature type="domain" description="MAM" evidence="3">
    <location>
        <begin position="36"/>
        <end position="182"/>
    </location>
</feature>
<name>A0A8B8EHP7_CRAVI</name>
<dbReference type="SMART" id="SM00137">
    <property type="entry name" value="MAM"/>
    <property type="match status" value="1"/>
</dbReference>
<evidence type="ECO:0000256" key="1">
    <source>
        <dbReference type="SAM" id="MobiDB-lite"/>
    </source>
</evidence>
<accession>A0A8B8EHP7</accession>
<dbReference type="GeneID" id="111134909"/>
<feature type="region of interest" description="Disordered" evidence="1">
    <location>
        <begin position="254"/>
        <end position="322"/>
    </location>
</feature>
<evidence type="ECO:0000313" key="5">
    <source>
        <dbReference type="RefSeq" id="XP_022340167.1"/>
    </source>
</evidence>
<dbReference type="InterPro" id="IPR013320">
    <property type="entry name" value="ConA-like_dom_sf"/>
</dbReference>
<dbReference type="KEGG" id="cvn:111134909"/>
<keyword evidence="2" id="KW-0472">Membrane</keyword>
<dbReference type="InterPro" id="IPR051560">
    <property type="entry name" value="MAM_domain-containing"/>
</dbReference>
<dbReference type="CDD" id="cd06263">
    <property type="entry name" value="MAM"/>
    <property type="match status" value="1"/>
</dbReference>
<feature type="transmembrane region" description="Helical" evidence="2">
    <location>
        <begin position="225"/>
        <end position="247"/>
    </location>
</feature>
<protein>
    <submittedName>
        <fullName evidence="5">Uncharacterized protein LOC111134909 isoform X1</fullName>
    </submittedName>
</protein>
<organism evidence="4 5">
    <name type="scientific">Crassostrea virginica</name>
    <name type="common">Eastern oyster</name>
    <dbReference type="NCBI Taxonomy" id="6565"/>
    <lineage>
        <taxon>Eukaryota</taxon>
        <taxon>Metazoa</taxon>
        <taxon>Spiralia</taxon>
        <taxon>Lophotrochozoa</taxon>
        <taxon>Mollusca</taxon>
        <taxon>Bivalvia</taxon>
        <taxon>Autobranchia</taxon>
        <taxon>Pteriomorphia</taxon>
        <taxon>Ostreida</taxon>
        <taxon>Ostreoidea</taxon>
        <taxon>Ostreidae</taxon>
        <taxon>Crassostrea</taxon>
    </lineage>
</organism>
<keyword evidence="2" id="KW-0812">Transmembrane</keyword>
<dbReference type="GO" id="GO:0016020">
    <property type="term" value="C:membrane"/>
    <property type="evidence" value="ECO:0007669"/>
    <property type="project" value="InterPro"/>
</dbReference>
<keyword evidence="4" id="KW-1185">Reference proteome</keyword>